<evidence type="ECO:0000313" key="1">
    <source>
        <dbReference type="EMBL" id="KAK7358911.1"/>
    </source>
</evidence>
<accession>A0AAN9R4T0</accession>
<comment type="caution">
    <text evidence="1">The sequence shown here is derived from an EMBL/GenBank/DDBJ whole genome shotgun (WGS) entry which is preliminary data.</text>
</comment>
<reference evidence="1 2" key="1">
    <citation type="submission" date="2024-01" db="EMBL/GenBank/DDBJ databases">
        <title>The genomes of 5 underutilized Papilionoideae crops provide insights into root nodulation and disease resistanc.</title>
        <authorList>
            <person name="Jiang F."/>
        </authorList>
    </citation>
    <scope>NUCLEOTIDE SEQUENCE [LARGE SCALE GENOMIC DNA]</scope>
    <source>
        <strain evidence="1">LVBAO_FW01</strain>
        <tissue evidence="1">Leaves</tissue>
    </source>
</reference>
<name>A0AAN9R4T0_CANGL</name>
<organism evidence="1 2">
    <name type="scientific">Canavalia gladiata</name>
    <name type="common">Sword bean</name>
    <name type="synonym">Dolichos gladiatus</name>
    <dbReference type="NCBI Taxonomy" id="3824"/>
    <lineage>
        <taxon>Eukaryota</taxon>
        <taxon>Viridiplantae</taxon>
        <taxon>Streptophyta</taxon>
        <taxon>Embryophyta</taxon>
        <taxon>Tracheophyta</taxon>
        <taxon>Spermatophyta</taxon>
        <taxon>Magnoliopsida</taxon>
        <taxon>eudicotyledons</taxon>
        <taxon>Gunneridae</taxon>
        <taxon>Pentapetalae</taxon>
        <taxon>rosids</taxon>
        <taxon>fabids</taxon>
        <taxon>Fabales</taxon>
        <taxon>Fabaceae</taxon>
        <taxon>Papilionoideae</taxon>
        <taxon>50 kb inversion clade</taxon>
        <taxon>NPAAA clade</taxon>
        <taxon>indigoferoid/millettioid clade</taxon>
        <taxon>Phaseoleae</taxon>
        <taxon>Canavalia</taxon>
    </lineage>
</organism>
<dbReference type="EMBL" id="JAYMYQ010000001">
    <property type="protein sequence ID" value="KAK7358911.1"/>
    <property type="molecule type" value="Genomic_DNA"/>
</dbReference>
<protein>
    <submittedName>
        <fullName evidence="1">Uncharacterized protein</fullName>
    </submittedName>
</protein>
<keyword evidence="2" id="KW-1185">Reference proteome</keyword>
<evidence type="ECO:0000313" key="2">
    <source>
        <dbReference type="Proteomes" id="UP001367508"/>
    </source>
</evidence>
<sequence length="180" mass="19918">MKRSVQVVFACKFHNSSFSLLHHIAKRDLFFHSLSLTHTLTHTHTLASLAVALACSASFIIHSLYKYTLLLLNPIQHLKSRSWTVVKRKMVLGYQCHNLGTGIRKAKYRTTHLISQKSGKLGSRTRQVFPGQASAMKKSSWIQPPAASTLATAVSTINRTTIKPIPQLQGRASSATSIVV</sequence>
<proteinExistence type="predicted"/>
<dbReference type="Proteomes" id="UP001367508">
    <property type="component" value="Unassembled WGS sequence"/>
</dbReference>
<dbReference type="AlphaFoldDB" id="A0AAN9R4T0"/>
<gene>
    <name evidence="1" type="ORF">VNO77_00852</name>
</gene>